<keyword evidence="1" id="KW-1133">Transmembrane helix</keyword>
<dbReference type="Pfam" id="PF13196">
    <property type="entry name" value="DUF4012"/>
    <property type="match status" value="1"/>
</dbReference>
<proteinExistence type="predicted"/>
<name>A0ABX5EJ19_9MICO</name>
<keyword evidence="3" id="KW-1185">Reference proteome</keyword>
<sequence length="623" mass="64649">MTVETGGAADLRRVRPRRRALRWVLATMVVLVIAVLVAAVLMIRDALTARDALQDAAAQVPAVEETLRTGLFEESGRSMTDAPELIALQEQTAIARDATDGVLWDLASYLPVIGPSVDAVQRVAAALDDLAADVLPALAATADAAAATSRTDDGGIDLAPLAAVAGQASAARVTLDEARAELDQVDPTRIRTELVEPLVALDARLDQLAGITATAERVTTLLPPMLGADGPRQYLLLGMNNGELRAAGGIPGALTLMAVEDGRVTIEKQAASGDVGPFAESVVPLDPEEEAAYSERIGRFVQDVTATPEFPTTGAAAAEMWARSQGETVDGVVATDPVALSFLLEVTGPVQVPLPEEVAAAVGSDSVEVGAENVVDLLLRRVYDTLQPEEADQLFAAVAAATFAGITSSDMEVSAVLPAFQRAAAQHRLLTWSADPDEQDLLTGTLIAGTFGAERTADAVGVFLEDTRVGKMSAYLDVELDLARSVCTGDGRLDTVAVTLTNRLDRETARDLPFYVAGPEDDPRRGDVVVNLTAAGPQGGGAPALTQDGAPVGGSSLAVHGRQNTTIGVTLRPGRTTTIEVAVPASAAAARGEGTGVPGRLEVWSTPTASTSGLRELEVPFCG</sequence>
<dbReference type="EMBL" id="PVTX01000003">
    <property type="protein sequence ID" value="PRZ08225.1"/>
    <property type="molecule type" value="Genomic_DNA"/>
</dbReference>
<reference evidence="2 3" key="1">
    <citation type="submission" date="2018-03" db="EMBL/GenBank/DDBJ databases">
        <title>Comparative analysis of microorganisms from saline springs in Andes Mountain Range, Colombia.</title>
        <authorList>
            <person name="Rubin E."/>
        </authorList>
    </citation>
    <scope>NUCLEOTIDE SEQUENCE [LARGE SCALE GENOMIC DNA]</scope>
    <source>
        <strain evidence="2 3">CG 23</strain>
    </source>
</reference>
<evidence type="ECO:0000313" key="3">
    <source>
        <dbReference type="Proteomes" id="UP000239895"/>
    </source>
</evidence>
<dbReference type="InterPro" id="IPR025101">
    <property type="entry name" value="DUF4012"/>
</dbReference>
<dbReference type="Proteomes" id="UP000239895">
    <property type="component" value="Unassembled WGS sequence"/>
</dbReference>
<dbReference type="RefSeq" id="WP_106266195.1">
    <property type="nucleotide sequence ID" value="NZ_PVTX01000003.1"/>
</dbReference>
<comment type="caution">
    <text evidence="2">The sequence shown here is derived from an EMBL/GenBank/DDBJ whole genome shotgun (WGS) entry which is preliminary data.</text>
</comment>
<organism evidence="2 3">
    <name type="scientific">Isoptericola halotolerans</name>
    <dbReference type="NCBI Taxonomy" id="300560"/>
    <lineage>
        <taxon>Bacteria</taxon>
        <taxon>Bacillati</taxon>
        <taxon>Actinomycetota</taxon>
        <taxon>Actinomycetes</taxon>
        <taxon>Micrococcales</taxon>
        <taxon>Promicromonosporaceae</taxon>
        <taxon>Isoptericola</taxon>
    </lineage>
</organism>
<gene>
    <name evidence="2" type="ORF">BCL65_103152</name>
</gene>
<protein>
    <submittedName>
        <fullName evidence="2">Uncharacterized protein DUF4012</fullName>
    </submittedName>
</protein>
<accession>A0ABX5EJ19</accession>
<evidence type="ECO:0000256" key="1">
    <source>
        <dbReference type="SAM" id="Phobius"/>
    </source>
</evidence>
<keyword evidence="1" id="KW-0472">Membrane</keyword>
<evidence type="ECO:0000313" key="2">
    <source>
        <dbReference type="EMBL" id="PRZ08225.1"/>
    </source>
</evidence>
<keyword evidence="1" id="KW-0812">Transmembrane</keyword>
<feature type="transmembrane region" description="Helical" evidence="1">
    <location>
        <begin position="20"/>
        <end position="43"/>
    </location>
</feature>